<dbReference type="Gene3D" id="3.40.50.300">
    <property type="entry name" value="P-loop containing nucleotide triphosphate hydrolases"/>
    <property type="match status" value="1"/>
</dbReference>
<proteinExistence type="predicted"/>
<accession>A0A6C0H235</accession>
<reference evidence="1" key="1">
    <citation type="journal article" date="2020" name="Nature">
        <title>Giant virus diversity and host interactions through global metagenomics.</title>
        <authorList>
            <person name="Schulz F."/>
            <person name="Roux S."/>
            <person name="Paez-Espino D."/>
            <person name="Jungbluth S."/>
            <person name="Walsh D.A."/>
            <person name="Denef V.J."/>
            <person name="McMahon K.D."/>
            <person name="Konstantinidis K.T."/>
            <person name="Eloe-Fadrosh E.A."/>
            <person name="Kyrpides N.C."/>
            <person name="Woyke T."/>
        </authorList>
    </citation>
    <scope>NUCLEOTIDE SEQUENCE</scope>
    <source>
        <strain evidence="1">GVMAG-M-3300023179-4</strain>
    </source>
</reference>
<dbReference type="EMBL" id="MN739841">
    <property type="protein sequence ID" value="QHT74205.1"/>
    <property type="molecule type" value="Genomic_DNA"/>
</dbReference>
<name>A0A6C0H235_9ZZZZ</name>
<protein>
    <submittedName>
        <fullName evidence="1">Uncharacterized protein</fullName>
    </submittedName>
</protein>
<organism evidence="1">
    <name type="scientific">viral metagenome</name>
    <dbReference type="NCBI Taxonomy" id="1070528"/>
    <lineage>
        <taxon>unclassified sequences</taxon>
        <taxon>metagenomes</taxon>
        <taxon>organismal metagenomes</taxon>
    </lineage>
</organism>
<dbReference type="InterPro" id="IPR027417">
    <property type="entry name" value="P-loop_NTPase"/>
</dbReference>
<dbReference type="AlphaFoldDB" id="A0A6C0H235"/>
<evidence type="ECO:0000313" key="1">
    <source>
        <dbReference type="EMBL" id="QHT74205.1"/>
    </source>
</evidence>
<sequence length="162" mass="19157">MNKTFHKIIICTKAEEPLYSYLQDKLKKGVEIYYGGKIPEFEKMDSGQNGLVIFDDLVLDKNKAIGEMFIRGRKLGYSMIYISQSFYQTDKLIRQNVNYIWLGRGMQKRDLNMILSEFALGMNKNELEQIYNELTKKPMNFMMIDFNNKNIRHNITDIVKQF</sequence>